<dbReference type="Proteomes" id="UP000827872">
    <property type="component" value="Linkage Group LG11"/>
</dbReference>
<dbReference type="EMBL" id="CM037624">
    <property type="protein sequence ID" value="KAH8011366.1"/>
    <property type="molecule type" value="Genomic_DNA"/>
</dbReference>
<name>A0ACB8FWF2_9SAUR</name>
<evidence type="ECO:0000313" key="2">
    <source>
        <dbReference type="Proteomes" id="UP000827872"/>
    </source>
</evidence>
<keyword evidence="2" id="KW-1185">Reference proteome</keyword>
<protein>
    <submittedName>
        <fullName evidence="1">Uncharacterized protein</fullName>
    </submittedName>
</protein>
<comment type="caution">
    <text evidence="1">The sequence shown here is derived from an EMBL/GenBank/DDBJ whole genome shotgun (WGS) entry which is preliminary data.</text>
</comment>
<gene>
    <name evidence="1" type="ORF">K3G42_022209</name>
</gene>
<organism evidence="1 2">
    <name type="scientific">Sphaerodactylus townsendi</name>
    <dbReference type="NCBI Taxonomy" id="933632"/>
    <lineage>
        <taxon>Eukaryota</taxon>
        <taxon>Metazoa</taxon>
        <taxon>Chordata</taxon>
        <taxon>Craniata</taxon>
        <taxon>Vertebrata</taxon>
        <taxon>Euteleostomi</taxon>
        <taxon>Lepidosauria</taxon>
        <taxon>Squamata</taxon>
        <taxon>Bifurcata</taxon>
        <taxon>Gekkota</taxon>
        <taxon>Sphaerodactylidae</taxon>
        <taxon>Sphaerodactylus</taxon>
    </lineage>
</organism>
<evidence type="ECO:0000313" key="1">
    <source>
        <dbReference type="EMBL" id="KAH8011366.1"/>
    </source>
</evidence>
<proteinExistence type="predicted"/>
<sequence length="125" mass="14458">MIQGPFAKSSQFSRNRATERIWAKAVQKSSKIYFGQEPKEMVHNITNPSLDRFQRFQSELPPSPLQFDSCCGLHLSKNDEAAALRHRERTERKRNPEPSCLKDSHGVPQCSYSNSTILLLFWVHR</sequence>
<reference evidence="1" key="1">
    <citation type="submission" date="2021-08" db="EMBL/GenBank/DDBJ databases">
        <title>The first chromosome-level gecko genome reveals the dynamic sex chromosomes of Neotropical dwarf geckos (Sphaerodactylidae: Sphaerodactylus).</title>
        <authorList>
            <person name="Pinto B.J."/>
            <person name="Keating S.E."/>
            <person name="Gamble T."/>
        </authorList>
    </citation>
    <scope>NUCLEOTIDE SEQUENCE</scope>
    <source>
        <strain evidence="1">TG3544</strain>
    </source>
</reference>
<accession>A0ACB8FWF2</accession>